<dbReference type="EMBL" id="MTSE01000002">
    <property type="protein sequence ID" value="OUJ75133.1"/>
    <property type="molecule type" value="Genomic_DNA"/>
</dbReference>
<feature type="signal peptide" evidence="1">
    <location>
        <begin position="1"/>
        <end position="18"/>
    </location>
</feature>
<proteinExistence type="predicted"/>
<feature type="chain" id="PRO_5012760696" evidence="1">
    <location>
        <begin position="19"/>
        <end position="505"/>
    </location>
</feature>
<organism evidence="2 3">
    <name type="scientific">Hymenobacter crusticola</name>
    <dbReference type="NCBI Taxonomy" id="1770526"/>
    <lineage>
        <taxon>Bacteria</taxon>
        <taxon>Pseudomonadati</taxon>
        <taxon>Bacteroidota</taxon>
        <taxon>Cytophagia</taxon>
        <taxon>Cytophagales</taxon>
        <taxon>Hymenobacteraceae</taxon>
        <taxon>Hymenobacter</taxon>
    </lineage>
</organism>
<evidence type="ECO:0000256" key="1">
    <source>
        <dbReference type="SAM" id="SignalP"/>
    </source>
</evidence>
<dbReference type="Pfam" id="PF14559">
    <property type="entry name" value="TPR_19"/>
    <property type="match status" value="1"/>
</dbReference>
<accession>A0A243WHT6</accession>
<reference evidence="2 3" key="1">
    <citation type="submission" date="2017-01" db="EMBL/GenBank/DDBJ databases">
        <title>A new Hymenobacter.</title>
        <authorList>
            <person name="Liang Y."/>
            <person name="Feng F."/>
        </authorList>
    </citation>
    <scope>NUCLEOTIDE SEQUENCE [LARGE SCALE GENOMIC DNA]</scope>
    <source>
        <strain evidence="2">MIMBbqt21</strain>
    </source>
</reference>
<dbReference type="OrthoDB" id="1197043at2"/>
<gene>
    <name evidence="2" type="ORF">BXP70_03655</name>
</gene>
<dbReference type="InterPro" id="IPR011990">
    <property type="entry name" value="TPR-like_helical_dom_sf"/>
</dbReference>
<evidence type="ECO:0000313" key="2">
    <source>
        <dbReference type="EMBL" id="OUJ75133.1"/>
    </source>
</evidence>
<dbReference type="SUPFAM" id="SSF48452">
    <property type="entry name" value="TPR-like"/>
    <property type="match status" value="1"/>
</dbReference>
<dbReference type="Gene3D" id="1.25.40.10">
    <property type="entry name" value="Tetratricopeptide repeat domain"/>
    <property type="match status" value="1"/>
</dbReference>
<protein>
    <submittedName>
        <fullName evidence="2">Uncharacterized protein</fullName>
    </submittedName>
</protein>
<name>A0A243WHT6_9BACT</name>
<dbReference type="Proteomes" id="UP000194873">
    <property type="component" value="Unassembled WGS sequence"/>
</dbReference>
<keyword evidence="3" id="KW-1185">Reference proteome</keyword>
<dbReference type="RefSeq" id="WP_086592679.1">
    <property type="nucleotide sequence ID" value="NZ_MTSE01000002.1"/>
</dbReference>
<comment type="caution">
    <text evidence="2">The sequence shown here is derived from an EMBL/GenBank/DDBJ whole genome shotgun (WGS) entry which is preliminary data.</text>
</comment>
<dbReference type="AlphaFoldDB" id="A0A243WHT6"/>
<evidence type="ECO:0000313" key="3">
    <source>
        <dbReference type="Proteomes" id="UP000194873"/>
    </source>
</evidence>
<sequence length="505" mass="56868">MKIIPLLLACLFAQLLRAQTIVSTDTVEYARARVYAKDFAGADHLLTGYNARHLDVNALRLQAQVLYWSKAYERADNVHRRAVAAFPDLAVLKLDYGRFLYELGKYKQAQVVLTQCLAQDSLQPEANLILARLSYQDGHLAAAKSRASFMLKYYPSNAEATALLTELHEAQAPYVRLSSRYLTDDQPLKALVHELEGTWYRSWLLTPTARLQLADFTLPETARNSAWLQVSNLLRFNQLGLTVDVAGGLFRSELNGGKWYQTGSVLFTKKAARYLHLDLSTERKPYQRTLASLRSTGGLMQHVSAAAIRFDKSERWLGKAAYERQTFADQNAVHTAYAWLLVPLLINKGATLQGGYAWSYATANHSTYVPVRALNEIIATNAPVEGYYAPYFSPKNQVVNSLLASFKITPPWKVAFSGQANIGVFARADNPYLFLNKSPADELYVERGFARTSYHPVDLQFACRVKLSPALSLTADYTYRKLFFFTSQQAGLQLSYHGAHQQHRR</sequence>
<keyword evidence="1" id="KW-0732">Signal</keyword>